<protein>
    <recommendedName>
        <fullName evidence="3">SnoaL-like domain-containing protein</fullName>
    </recommendedName>
</protein>
<organism evidence="1 2">
    <name type="scientific">Pleomassaria siparia CBS 279.74</name>
    <dbReference type="NCBI Taxonomy" id="1314801"/>
    <lineage>
        <taxon>Eukaryota</taxon>
        <taxon>Fungi</taxon>
        <taxon>Dikarya</taxon>
        <taxon>Ascomycota</taxon>
        <taxon>Pezizomycotina</taxon>
        <taxon>Dothideomycetes</taxon>
        <taxon>Pleosporomycetidae</taxon>
        <taxon>Pleosporales</taxon>
        <taxon>Pleomassariaceae</taxon>
        <taxon>Pleomassaria</taxon>
    </lineage>
</organism>
<dbReference type="AlphaFoldDB" id="A0A6G1KJ60"/>
<sequence>MTSYASQYPPSVPFDPAFKTFFEDFYRISDDPEAHEIYADQFTPDATLVMASKRVQGRDEIIAVRKAMWEKVASRLHKPLKIFPYGPDSDQVMLHGSVAYGLKDNNNGGGDGGDNVSVEWAAYAHLVKGGDDGVVRMDFYQVYLDTAAQKR</sequence>
<keyword evidence="2" id="KW-1185">Reference proteome</keyword>
<evidence type="ECO:0000313" key="1">
    <source>
        <dbReference type="EMBL" id="KAF2712868.1"/>
    </source>
</evidence>
<evidence type="ECO:0000313" key="2">
    <source>
        <dbReference type="Proteomes" id="UP000799428"/>
    </source>
</evidence>
<name>A0A6G1KJ60_9PLEO</name>
<reference evidence="1" key="1">
    <citation type="journal article" date="2020" name="Stud. Mycol.">
        <title>101 Dothideomycetes genomes: a test case for predicting lifestyles and emergence of pathogens.</title>
        <authorList>
            <person name="Haridas S."/>
            <person name="Albert R."/>
            <person name="Binder M."/>
            <person name="Bloem J."/>
            <person name="Labutti K."/>
            <person name="Salamov A."/>
            <person name="Andreopoulos B."/>
            <person name="Baker S."/>
            <person name="Barry K."/>
            <person name="Bills G."/>
            <person name="Bluhm B."/>
            <person name="Cannon C."/>
            <person name="Castanera R."/>
            <person name="Culley D."/>
            <person name="Daum C."/>
            <person name="Ezra D."/>
            <person name="Gonzalez J."/>
            <person name="Henrissat B."/>
            <person name="Kuo A."/>
            <person name="Liang C."/>
            <person name="Lipzen A."/>
            <person name="Lutzoni F."/>
            <person name="Magnuson J."/>
            <person name="Mondo S."/>
            <person name="Nolan M."/>
            <person name="Ohm R."/>
            <person name="Pangilinan J."/>
            <person name="Park H.-J."/>
            <person name="Ramirez L."/>
            <person name="Alfaro M."/>
            <person name="Sun H."/>
            <person name="Tritt A."/>
            <person name="Yoshinaga Y."/>
            <person name="Zwiers L.-H."/>
            <person name="Turgeon B."/>
            <person name="Goodwin S."/>
            <person name="Spatafora J."/>
            <person name="Crous P."/>
            <person name="Grigoriev I."/>
        </authorList>
    </citation>
    <scope>NUCLEOTIDE SEQUENCE</scope>
    <source>
        <strain evidence="1">CBS 279.74</strain>
    </source>
</reference>
<dbReference type="PANTHER" id="PTHR39401">
    <property type="entry name" value="SNOAL-LIKE DOMAIN-CONTAINING PROTEIN"/>
    <property type="match status" value="1"/>
</dbReference>
<proteinExistence type="predicted"/>
<evidence type="ECO:0008006" key="3">
    <source>
        <dbReference type="Google" id="ProtNLM"/>
    </source>
</evidence>
<dbReference type="SUPFAM" id="SSF54427">
    <property type="entry name" value="NTF2-like"/>
    <property type="match status" value="1"/>
</dbReference>
<gene>
    <name evidence="1" type="ORF">K504DRAFT_397581</name>
</gene>
<dbReference type="PANTHER" id="PTHR39401:SF1">
    <property type="entry name" value="SNOAL-LIKE DOMAIN-CONTAINING PROTEIN"/>
    <property type="match status" value="1"/>
</dbReference>
<dbReference type="InterPro" id="IPR032710">
    <property type="entry name" value="NTF2-like_dom_sf"/>
</dbReference>
<dbReference type="EMBL" id="MU005765">
    <property type="protein sequence ID" value="KAF2712868.1"/>
    <property type="molecule type" value="Genomic_DNA"/>
</dbReference>
<accession>A0A6G1KJ60</accession>
<dbReference type="OrthoDB" id="3468019at2759"/>
<dbReference type="Proteomes" id="UP000799428">
    <property type="component" value="Unassembled WGS sequence"/>
</dbReference>